<dbReference type="OrthoDB" id="10011262at2759"/>
<dbReference type="CDD" id="cd14978">
    <property type="entry name" value="7tmA_FMRFamide_R-like"/>
    <property type="match status" value="1"/>
</dbReference>
<feature type="transmembrane region" description="Helical" evidence="6">
    <location>
        <begin position="379"/>
        <end position="404"/>
    </location>
</feature>
<evidence type="ECO:0000256" key="2">
    <source>
        <dbReference type="ARBA" id="ARBA00022692"/>
    </source>
</evidence>
<keyword evidence="9" id="KW-1185">Reference proteome</keyword>
<evidence type="ECO:0000256" key="4">
    <source>
        <dbReference type="ARBA" id="ARBA00023136"/>
    </source>
</evidence>
<dbReference type="EMBL" id="UZAN01041863">
    <property type="protein sequence ID" value="VDP74321.1"/>
    <property type="molecule type" value="Genomic_DNA"/>
</dbReference>
<evidence type="ECO:0000256" key="5">
    <source>
        <dbReference type="SAM" id="MobiDB-lite"/>
    </source>
</evidence>
<dbReference type="AlphaFoldDB" id="A0A183ADI5"/>
<dbReference type="Pfam" id="PF00001">
    <property type="entry name" value="7tm_1"/>
    <property type="match status" value="1"/>
</dbReference>
<feature type="transmembrane region" description="Helical" evidence="6">
    <location>
        <begin position="424"/>
        <end position="447"/>
    </location>
</feature>
<feature type="transmembrane region" description="Helical" evidence="6">
    <location>
        <begin position="20"/>
        <end position="45"/>
    </location>
</feature>
<proteinExistence type="predicted"/>
<dbReference type="PANTHER" id="PTHR46641">
    <property type="entry name" value="FMRFAMIDE RECEPTOR-RELATED"/>
    <property type="match status" value="1"/>
</dbReference>
<protein>
    <submittedName>
        <fullName evidence="10">G_PROTEIN_RECEP_F1_2 domain-containing protein</fullName>
    </submittedName>
</protein>
<keyword evidence="2 6" id="KW-0812">Transmembrane</keyword>
<dbReference type="GO" id="GO:0016020">
    <property type="term" value="C:membrane"/>
    <property type="evidence" value="ECO:0007669"/>
    <property type="project" value="UniProtKB-SubCell"/>
</dbReference>
<dbReference type="InterPro" id="IPR017452">
    <property type="entry name" value="GPCR_Rhodpsn_7TM"/>
</dbReference>
<dbReference type="SUPFAM" id="SSF81321">
    <property type="entry name" value="Family A G protein-coupled receptor-like"/>
    <property type="match status" value="1"/>
</dbReference>
<dbReference type="PROSITE" id="PS50262">
    <property type="entry name" value="G_PROTEIN_RECEP_F1_2"/>
    <property type="match status" value="1"/>
</dbReference>
<feature type="region of interest" description="Disordered" evidence="5">
    <location>
        <begin position="298"/>
        <end position="371"/>
    </location>
</feature>
<accession>A0A183ADI5</accession>
<evidence type="ECO:0000313" key="8">
    <source>
        <dbReference type="EMBL" id="VDP74321.1"/>
    </source>
</evidence>
<dbReference type="Proteomes" id="UP000272942">
    <property type="component" value="Unassembled WGS sequence"/>
</dbReference>
<evidence type="ECO:0000313" key="9">
    <source>
        <dbReference type="Proteomes" id="UP000272942"/>
    </source>
</evidence>
<evidence type="ECO:0000256" key="1">
    <source>
        <dbReference type="ARBA" id="ARBA00004370"/>
    </source>
</evidence>
<dbReference type="Gene3D" id="1.20.1070.10">
    <property type="entry name" value="Rhodopsin 7-helix transmembrane proteins"/>
    <property type="match status" value="2"/>
</dbReference>
<keyword evidence="4 6" id="KW-0472">Membrane</keyword>
<reference evidence="10" key="1">
    <citation type="submission" date="2016-06" db="UniProtKB">
        <authorList>
            <consortium name="WormBaseParasite"/>
        </authorList>
    </citation>
    <scope>IDENTIFICATION</scope>
</reference>
<dbReference type="PANTHER" id="PTHR46641:SF2">
    <property type="entry name" value="FMRFAMIDE RECEPTOR"/>
    <property type="match status" value="1"/>
</dbReference>
<evidence type="ECO:0000313" key="10">
    <source>
        <dbReference type="WBParaSite" id="ECPE_0000503201-mRNA-1"/>
    </source>
</evidence>
<gene>
    <name evidence="8" type="ORF">ECPE_LOCUS5020</name>
</gene>
<organism evidence="10">
    <name type="scientific">Echinostoma caproni</name>
    <dbReference type="NCBI Taxonomy" id="27848"/>
    <lineage>
        <taxon>Eukaryota</taxon>
        <taxon>Metazoa</taxon>
        <taxon>Spiralia</taxon>
        <taxon>Lophotrochozoa</taxon>
        <taxon>Platyhelminthes</taxon>
        <taxon>Trematoda</taxon>
        <taxon>Digenea</taxon>
        <taxon>Plagiorchiida</taxon>
        <taxon>Echinostomata</taxon>
        <taxon>Echinostomatoidea</taxon>
        <taxon>Echinostomatidae</taxon>
        <taxon>Echinostoma</taxon>
    </lineage>
</organism>
<evidence type="ECO:0000259" key="7">
    <source>
        <dbReference type="PROSITE" id="PS50262"/>
    </source>
</evidence>
<evidence type="ECO:0000256" key="3">
    <source>
        <dbReference type="ARBA" id="ARBA00022989"/>
    </source>
</evidence>
<feature type="transmembrane region" description="Helical" evidence="6">
    <location>
        <begin position="201"/>
        <end position="226"/>
    </location>
</feature>
<dbReference type="GO" id="GO:0004930">
    <property type="term" value="F:G protein-coupled receptor activity"/>
    <property type="evidence" value="ECO:0007669"/>
    <property type="project" value="InterPro"/>
</dbReference>
<feature type="transmembrane region" description="Helical" evidence="6">
    <location>
        <begin position="150"/>
        <end position="168"/>
    </location>
</feature>
<evidence type="ECO:0000256" key="6">
    <source>
        <dbReference type="SAM" id="Phobius"/>
    </source>
</evidence>
<feature type="compositionally biased region" description="Polar residues" evidence="5">
    <location>
        <begin position="298"/>
        <end position="330"/>
    </location>
</feature>
<name>A0A183ADI5_9TREM</name>
<dbReference type="InterPro" id="IPR052954">
    <property type="entry name" value="GPCR-Ligand_Int"/>
</dbReference>
<dbReference type="InterPro" id="IPR000276">
    <property type="entry name" value="GPCR_Rhodpsn"/>
</dbReference>
<feature type="domain" description="G-protein coupled receptors family 1 profile" evidence="7">
    <location>
        <begin position="42"/>
        <end position="444"/>
    </location>
</feature>
<comment type="subcellular location">
    <subcellularLocation>
        <location evidence="1">Membrane</location>
    </subcellularLocation>
</comment>
<feature type="compositionally biased region" description="Basic and acidic residues" evidence="5">
    <location>
        <begin position="359"/>
        <end position="369"/>
    </location>
</feature>
<keyword evidence="3 6" id="KW-1133">Transmembrane helix</keyword>
<dbReference type="WBParaSite" id="ECPE_0000503201-mRNA-1">
    <property type="protein sequence ID" value="ECPE_0000503201-mRNA-1"/>
    <property type="gene ID" value="ECPE_0000503201"/>
</dbReference>
<reference evidence="8 9" key="2">
    <citation type="submission" date="2018-11" db="EMBL/GenBank/DDBJ databases">
        <authorList>
            <consortium name="Pathogen Informatics"/>
        </authorList>
    </citation>
    <scope>NUCLEOTIDE SEQUENCE [LARGE SCALE GENOMIC DNA]</scope>
    <source>
        <strain evidence="8 9">Egypt</strain>
    </source>
</reference>
<sequence length="474" mass="53935">MNQTTGKISWGQSDDNDVDYSYIIACGYVFVQTAICAVGFVLNVINFLVFVQPTFTAPTYIMMTFLSLADAATLGFRIPQGYVFFPIISEYNSDAVLYVYVYSTYVEVPLTNMSENISAWLTVTLAIERYVTMKHWSVAKRFITQRNTRFLVLVIFLVAVVFNTPYFATQVITLSRENGTLELKSELTSFYHTNYYAIYTWLRIVLVQIIPLCFLCISNCLLFALVSQHNQRFSRHEKACGGGTPVKRKSRFLRKRKLSTGSFLTAVSETWALNNEQNDNSSTRLSFSVVHINGNNSAVDVSTPKTDTTQTNMDRPSQGTLKPEVNQLQVPSKKSRRSRHPRDSVRRPSANVDLTPSEPDQRSGKFERSQKRRAAQKKLTILLIAVILLFLIGQVPLSLAYIRVFAALGICSTNRLDQCVAHQFYRMITINLSHLAFALNFFVYLFLNRDFRNTIVRRTCQPKSCIAYPRSQAT</sequence>